<evidence type="ECO:0000256" key="5">
    <source>
        <dbReference type="ARBA" id="ARBA00022553"/>
    </source>
</evidence>
<protein>
    <recommendedName>
        <fullName evidence="14">Small ribosomal subunit protein uS17</fullName>
    </recommendedName>
    <alternativeName>
        <fullName evidence="15">40S ribosomal protein S11</fullName>
    </alternativeName>
</protein>
<evidence type="ECO:0000256" key="1">
    <source>
        <dbReference type="ARBA" id="ARBA00004496"/>
    </source>
</evidence>
<dbReference type="InterPro" id="IPR012340">
    <property type="entry name" value="NA-bd_OB-fold"/>
</dbReference>
<dbReference type="SUPFAM" id="SSF50249">
    <property type="entry name" value="Nucleic acid-binding proteins"/>
    <property type="match status" value="1"/>
</dbReference>
<proteinExistence type="inferred from homology"/>
<name>A0A8U0V8Y9_MUSPF</name>
<evidence type="ECO:0000256" key="3">
    <source>
        <dbReference type="ARBA" id="ARBA00022481"/>
    </source>
</evidence>
<keyword evidence="9" id="KW-0689">Ribosomal protein</keyword>
<evidence type="ECO:0000256" key="12">
    <source>
        <dbReference type="ARBA" id="ARBA00023274"/>
    </source>
</evidence>
<keyword evidence="5" id="KW-0597">Phosphoprotein</keyword>
<comment type="subcellular location">
    <subcellularLocation>
        <location evidence="1">Cytoplasm</location>
    </subcellularLocation>
</comment>
<dbReference type="Pfam" id="PF00366">
    <property type="entry name" value="Ribosomal_S17"/>
    <property type="match status" value="1"/>
</dbReference>
<evidence type="ECO:0000256" key="15">
    <source>
        <dbReference type="ARBA" id="ARBA00035471"/>
    </source>
</evidence>
<dbReference type="GO" id="GO:0022627">
    <property type="term" value="C:cytosolic small ribosomal subunit"/>
    <property type="evidence" value="ECO:0007669"/>
    <property type="project" value="TreeGrafter"/>
</dbReference>
<dbReference type="RefSeq" id="XP_044944479.1">
    <property type="nucleotide sequence ID" value="XM_045088544.1"/>
</dbReference>
<reference evidence="18" key="1">
    <citation type="submission" date="2025-08" db="UniProtKB">
        <authorList>
            <consortium name="RefSeq"/>
        </authorList>
    </citation>
    <scope>IDENTIFICATION</scope>
    <source>
        <tissue evidence="18">Brain</tissue>
    </source>
</reference>
<keyword evidence="6" id="KW-0699">rRNA-binding</keyword>
<dbReference type="GO" id="GO:0019843">
    <property type="term" value="F:rRNA binding"/>
    <property type="evidence" value="ECO:0007669"/>
    <property type="project" value="UniProtKB-KW"/>
</dbReference>
<evidence type="ECO:0000259" key="16">
    <source>
        <dbReference type="Pfam" id="PF16205"/>
    </source>
</evidence>
<feature type="domain" description="Small ribosomal subunit protein uS17 N-terminal" evidence="16">
    <location>
        <begin position="5"/>
        <end position="71"/>
    </location>
</feature>
<keyword evidence="17" id="KW-1185">Reference proteome</keyword>
<dbReference type="GO" id="GO:0003735">
    <property type="term" value="F:structural constituent of ribosome"/>
    <property type="evidence" value="ECO:0007669"/>
    <property type="project" value="InterPro"/>
</dbReference>
<evidence type="ECO:0000256" key="8">
    <source>
        <dbReference type="ARBA" id="ARBA00022934"/>
    </source>
</evidence>
<evidence type="ECO:0000313" key="18">
    <source>
        <dbReference type="RefSeq" id="XP_044944479.1"/>
    </source>
</evidence>
<keyword evidence="7" id="KW-0694">RNA-binding</keyword>
<evidence type="ECO:0000256" key="9">
    <source>
        <dbReference type="ARBA" id="ARBA00022980"/>
    </source>
</evidence>
<dbReference type="PANTHER" id="PTHR10744">
    <property type="entry name" value="40S RIBOSOMAL PROTEIN S11 FAMILY MEMBER"/>
    <property type="match status" value="1"/>
</dbReference>
<keyword evidence="11" id="KW-0564">Palmitate</keyword>
<dbReference type="OrthoDB" id="10254436at2759"/>
<evidence type="ECO:0000256" key="2">
    <source>
        <dbReference type="ARBA" id="ARBA00010254"/>
    </source>
</evidence>
<evidence type="ECO:0000256" key="11">
    <source>
        <dbReference type="ARBA" id="ARBA00023139"/>
    </source>
</evidence>
<keyword evidence="3" id="KW-0488">Methylation</keyword>
<keyword evidence="13" id="KW-0449">Lipoprotein</keyword>
<accession>A0A8U0V8Y9</accession>
<dbReference type="FunFam" id="2.40.50.1000:FF:000008">
    <property type="entry name" value="40S ribosomal protein S11"/>
    <property type="match status" value="1"/>
</dbReference>
<evidence type="ECO:0000256" key="10">
    <source>
        <dbReference type="ARBA" id="ARBA00022990"/>
    </source>
</evidence>
<dbReference type="Proteomes" id="UP000000715">
    <property type="component" value="Unplaced"/>
</dbReference>
<dbReference type="InterPro" id="IPR032440">
    <property type="entry name" value="Ribosomal_uS17_N"/>
</dbReference>
<evidence type="ECO:0000256" key="13">
    <source>
        <dbReference type="ARBA" id="ARBA00023288"/>
    </source>
</evidence>
<dbReference type="InterPro" id="IPR000266">
    <property type="entry name" value="Ribosomal_uS17"/>
</dbReference>
<evidence type="ECO:0000256" key="7">
    <source>
        <dbReference type="ARBA" id="ARBA00022884"/>
    </source>
</evidence>
<dbReference type="Pfam" id="PF16205">
    <property type="entry name" value="Ribosomal_S17_N"/>
    <property type="match status" value="1"/>
</dbReference>
<dbReference type="Gene3D" id="2.40.50.1000">
    <property type="match status" value="1"/>
</dbReference>
<evidence type="ECO:0000256" key="6">
    <source>
        <dbReference type="ARBA" id="ARBA00022730"/>
    </source>
</evidence>
<keyword evidence="4" id="KW-0963">Cytoplasm</keyword>
<evidence type="ECO:0000256" key="4">
    <source>
        <dbReference type="ARBA" id="ARBA00022490"/>
    </source>
</evidence>
<evidence type="ECO:0000256" key="14">
    <source>
        <dbReference type="ARBA" id="ARBA00035164"/>
    </source>
</evidence>
<evidence type="ECO:0000313" key="17">
    <source>
        <dbReference type="Proteomes" id="UP000000715"/>
    </source>
</evidence>
<gene>
    <name evidence="18" type="primary">LOC101673286</name>
</gene>
<organism evidence="17 18">
    <name type="scientific">Mustela putorius furo</name>
    <name type="common">European domestic ferret</name>
    <name type="synonym">Mustela furo</name>
    <dbReference type="NCBI Taxonomy" id="9669"/>
    <lineage>
        <taxon>Eukaryota</taxon>
        <taxon>Metazoa</taxon>
        <taxon>Chordata</taxon>
        <taxon>Craniata</taxon>
        <taxon>Vertebrata</taxon>
        <taxon>Euteleostomi</taxon>
        <taxon>Mammalia</taxon>
        <taxon>Eutheria</taxon>
        <taxon>Laurasiatheria</taxon>
        <taxon>Carnivora</taxon>
        <taxon>Caniformia</taxon>
        <taxon>Musteloidea</taxon>
        <taxon>Mustelidae</taxon>
        <taxon>Mustelinae</taxon>
        <taxon>Mustela</taxon>
    </lineage>
</organism>
<keyword evidence="12" id="KW-0687">Ribonucleoprotein</keyword>
<keyword evidence="10" id="KW-0007">Acetylation</keyword>
<sequence length="143" mass="16366">MAYIQTERVYQKQLTIFLKKRVLTGETGKEKLLGYNNISLGFKIPKEATESMYIDKKCPFICNVSVQGQILSGVVTNMKMKKTTVIHQDYLHYIQKYNPFKKHHKNMSVSLSHCFKDVQIGNVVSVQVLALEQNCDVSTCSRS</sequence>
<dbReference type="GO" id="GO:0006412">
    <property type="term" value="P:translation"/>
    <property type="evidence" value="ECO:0007669"/>
    <property type="project" value="InterPro"/>
</dbReference>
<comment type="similarity">
    <text evidence="2">Belongs to the universal ribosomal protein uS17 family.</text>
</comment>
<dbReference type="GeneID" id="101673286"/>
<keyword evidence="8" id="KW-0164">Citrullination</keyword>
<dbReference type="AlphaFoldDB" id="A0A8U0V8Y9"/>
<dbReference type="PANTHER" id="PTHR10744:SF9">
    <property type="entry name" value="40S RIBOSOMAL PROTEIN S11-RELATED"/>
    <property type="match status" value="1"/>
</dbReference>